<dbReference type="KEGG" id="btab:109035388"/>
<reference evidence="18" key="1">
    <citation type="submission" date="2021-12" db="EMBL/GenBank/DDBJ databases">
        <authorList>
            <person name="King R."/>
        </authorList>
    </citation>
    <scope>NUCLEOTIDE SEQUENCE</scope>
</reference>
<evidence type="ECO:0000313" key="19">
    <source>
        <dbReference type="Proteomes" id="UP001152759"/>
    </source>
</evidence>
<keyword evidence="6" id="KW-0812">Transmembrane</keyword>
<evidence type="ECO:0000259" key="17">
    <source>
        <dbReference type="SMART" id="SM00647"/>
    </source>
</evidence>
<feature type="domain" description="RWD" evidence="16">
    <location>
        <begin position="9"/>
        <end position="136"/>
    </location>
</feature>
<keyword evidence="19" id="KW-1185">Reference proteome</keyword>
<feature type="domain" description="IBR" evidence="17">
    <location>
        <begin position="479"/>
        <end position="528"/>
    </location>
</feature>
<evidence type="ECO:0000256" key="1">
    <source>
        <dbReference type="ARBA" id="ARBA00001798"/>
    </source>
</evidence>
<dbReference type="Pfam" id="PF05773">
    <property type="entry name" value="RWD"/>
    <property type="match status" value="1"/>
</dbReference>
<dbReference type="EMBL" id="OU963863">
    <property type="protein sequence ID" value="CAH0383993.1"/>
    <property type="molecule type" value="Genomic_DNA"/>
</dbReference>
<dbReference type="Gene3D" id="3.30.40.10">
    <property type="entry name" value="Zinc/RING finger domain, C3HC4 (zinc finger)"/>
    <property type="match status" value="1"/>
</dbReference>
<comment type="subcellular location">
    <subcellularLocation>
        <location evidence="2">Membrane</location>
        <topology evidence="2">Single-pass membrane protein</topology>
    </subcellularLocation>
</comment>
<evidence type="ECO:0000256" key="7">
    <source>
        <dbReference type="ARBA" id="ARBA00022723"/>
    </source>
</evidence>
<dbReference type="GO" id="GO:0031090">
    <property type="term" value="C:organelle membrane"/>
    <property type="evidence" value="ECO:0007669"/>
    <property type="project" value="UniProtKB-ARBA"/>
</dbReference>
<dbReference type="SUPFAM" id="SSF57850">
    <property type="entry name" value="RING/U-box"/>
    <property type="match status" value="3"/>
</dbReference>
<dbReference type="InterPro" id="IPR017907">
    <property type="entry name" value="Znf_RING_CS"/>
</dbReference>
<dbReference type="SUPFAM" id="SSF54495">
    <property type="entry name" value="UBC-like"/>
    <property type="match status" value="1"/>
</dbReference>
<dbReference type="Pfam" id="PF01485">
    <property type="entry name" value="IBR"/>
    <property type="match status" value="1"/>
</dbReference>
<comment type="similarity">
    <text evidence="14">Belongs to the RBR family. RNF144 subfamily.</text>
</comment>
<evidence type="ECO:0000256" key="14">
    <source>
        <dbReference type="ARBA" id="ARBA00038342"/>
    </source>
</evidence>
<dbReference type="PANTHER" id="PTHR11685">
    <property type="entry name" value="RBR FAMILY RING FINGER AND IBR DOMAIN-CONTAINING"/>
    <property type="match status" value="1"/>
</dbReference>
<dbReference type="Gene3D" id="1.20.120.1750">
    <property type="match status" value="1"/>
</dbReference>
<keyword evidence="8" id="KW-0677">Repeat</keyword>
<dbReference type="InterPro" id="IPR047548">
    <property type="entry name" value="Rcat_RBR_RNF14"/>
</dbReference>
<dbReference type="AlphaFoldDB" id="A0A9P0A3Z2"/>
<evidence type="ECO:0000256" key="10">
    <source>
        <dbReference type="ARBA" id="ARBA00022786"/>
    </source>
</evidence>
<feature type="domain" description="IBR" evidence="17">
    <location>
        <begin position="381"/>
        <end position="442"/>
    </location>
</feature>
<keyword evidence="7" id="KW-0479">Metal-binding</keyword>
<dbReference type="CDD" id="cd16628">
    <property type="entry name" value="RING-HC_RBR_RNF14"/>
    <property type="match status" value="1"/>
</dbReference>
<keyword evidence="12" id="KW-1133">Transmembrane helix</keyword>
<dbReference type="FunFam" id="3.30.40.10:FF:000051">
    <property type="entry name" value="RBR-type E3 ubiquitin transferase"/>
    <property type="match status" value="1"/>
</dbReference>
<dbReference type="InterPro" id="IPR013083">
    <property type="entry name" value="Znf_RING/FYVE/PHD"/>
</dbReference>
<dbReference type="PROSITE" id="PS00518">
    <property type="entry name" value="ZF_RING_1"/>
    <property type="match status" value="1"/>
</dbReference>
<evidence type="ECO:0000313" key="18">
    <source>
        <dbReference type="EMBL" id="CAH0383993.1"/>
    </source>
</evidence>
<evidence type="ECO:0000256" key="6">
    <source>
        <dbReference type="ARBA" id="ARBA00022692"/>
    </source>
</evidence>
<evidence type="ECO:0000256" key="12">
    <source>
        <dbReference type="ARBA" id="ARBA00022989"/>
    </source>
</evidence>
<keyword evidence="9" id="KW-0863">Zinc-finger</keyword>
<protein>
    <recommendedName>
        <fullName evidence="4">RBR-type E3 ubiquitin transferase</fullName>
        <ecNumber evidence="4">2.3.2.31</ecNumber>
    </recommendedName>
</protein>
<organism evidence="18 19">
    <name type="scientific">Bemisia tabaci</name>
    <name type="common">Sweetpotato whitefly</name>
    <name type="synonym">Aleurodes tabaci</name>
    <dbReference type="NCBI Taxonomy" id="7038"/>
    <lineage>
        <taxon>Eukaryota</taxon>
        <taxon>Metazoa</taxon>
        <taxon>Ecdysozoa</taxon>
        <taxon>Arthropoda</taxon>
        <taxon>Hexapoda</taxon>
        <taxon>Insecta</taxon>
        <taxon>Pterygota</taxon>
        <taxon>Neoptera</taxon>
        <taxon>Paraneoptera</taxon>
        <taxon>Hemiptera</taxon>
        <taxon>Sternorrhyncha</taxon>
        <taxon>Aleyrodoidea</taxon>
        <taxon>Aleyrodidae</taxon>
        <taxon>Aleyrodinae</taxon>
        <taxon>Bemisia</taxon>
    </lineage>
</organism>
<comment type="catalytic activity">
    <reaction evidence="1">
        <text>[E2 ubiquitin-conjugating enzyme]-S-ubiquitinyl-L-cysteine + [acceptor protein]-L-lysine = [E2 ubiquitin-conjugating enzyme]-L-cysteine + [acceptor protein]-N(6)-ubiquitinyl-L-lysine.</text>
        <dbReference type="EC" id="2.3.2.31"/>
    </reaction>
</comment>
<evidence type="ECO:0000256" key="5">
    <source>
        <dbReference type="ARBA" id="ARBA00022679"/>
    </source>
</evidence>
<dbReference type="InterPro" id="IPR031127">
    <property type="entry name" value="E3_UB_ligase_RBR"/>
</dbReference>
<gene>
    <name evidence="18" type="ORF">BEMITA_LOCUS3376</name>
</gene>
<dbReference type="CDD" id="cd20341">
    <property type="entry name" value="BRcat_RBR_RNF14"/>
    <property type="match status" value="1"/>
</dbReference>
<dbReference type="GO" id="GO:0008270">
    <property type="term" value="F:zinc ion binding"/>
    <property type="evidence" value="ECO:0007669"/>
    <property type="project" value="UniProtKB-KW"/>
</dbReference>
<proteinExistence type="inferred from homology"/>
<evidence type="ECO:0000256" key="8">
    <source>
        <dbReference type="ARBA" id="ARBA00022737"/>
    </source>
</evidence>
<accession>A0A9P0A3Z2</accession>
<dbReference type="CDD" id="cd20354">
    <property type="entry name" value="Rcat_RBR_RNF14"/>
    <property type="match status" value="1"/>
</dbReference>
<evidence type="ECO:0000256" key="3">
    <source>
        <dbReference type="ARBA" id="ARBA00004906"/>
    </source>
</evidence>
<dbReference type="InterPro" id="IPR002867">
    <property type="entry name" value="IBR_dom"/>
</dbReference>
<dbReference type="GO" id="GO:0005737">
    <property type="term" value="C:cytoplasm"/>
    <property type="evidence" value="ECO:0007669"/>
    <property type="project" value="UniProtKB-ARBA"/>
</dbReference>
<dbReference type="InterPro" id="IPR016135">
    <property type="entry name" value="UBQ-conjugating_enzyme/RWD"/>
</dbReference>
<dbReference type="InterPro" id="IPR031128">
    <property type="entry name" value="RNF14_RING-HC_Zfn"/>
</dbReference>
<evidence type="ECO:0000256" key="13">
    <source>
        <dbReference type="ARBA" id="ARBA00023136"/>
    </source>
</evidence>
<dbReference type="Pfam" id="PF22191">
    <property type="entry name" value="IBR_1"/>
    <property type="match status" value="1"/>
</dbReference>
<dbReference type="GO" id="GO:0016567">
    <property type="term" value="P:protein ubiquitination"/>
    <property type="evidence" value="ECO:0007669"/>
    <property type="project" value="InterPro"/>
</dbReference>
<dbReference type="CDD" id="cd23820">
    <property type="entry name" value="RWD_RNF14"/>
    <property type="match status" value="1"/>
</dbReference>
<keyword evidence="11" id="KW-0862">Zinc</keyword>
<evidence type="ECO:0000256" key="4">
    <source>
        <dbReference type="ARBA" id="ARBA00012251"/>
    </source>
</evidence>
<dbReference type="Proteomes" id="UP001152759">
    <property type="component" value="Chromosome 2"/>
</dbReference>
<evidence type="ECO:0000256" key="11">
    <source>
        <dbReference type="ARBA" id="ARBA00022833"/>
    </source>
</evidence>
<name>A0A9P0A3Z2_BEMTA</name>
<keyword evidence="13" id="KW-0472">Membrane</keyword>
<evidence type="ECO:0000256" key="9">
    <source>
        <dbReference type="ARBA" id="ARBA00022771"/>
    </source>
</evidence>
<dbReference type="InterPro" id="IPR006575">
    <property type="entry name" value="RWD_dom"/>
</dbReference>
<evidence type="ECO:0000256" key="15">
    <source>
        <dbReference type="SAM" id="MobiDB-lite"/>
    </source>
</evidence>
<dbReference type="Gene3D" id="2.20.25.20">
    <property type="match status" value="1"/>
</dbReference>
<sequence>MDNRALQEDELLVLESIYNSDEFNRTEHSNLLGGRLHIYHELPKDFKIIVKRYLQSSNIDYRELIVSKVPPLEVNFTLPLRYPSESPPDYTISCLWLTPKMLSELCLKLDELWHENKGSEILFIWVDFIKENIIQLFSVDNSVTIDDLSTAHLGESSLINTLSCLQIASSSNSINNESTVNVKPPLVTPISEKPGFQPASKDLELQIQPQIADASKNSEPGSKGLELQIQPQIADASKNSEPGSKGLELQSQPQIADASSNLNPQTNGDSEKSDLCDSRVLIKNVDTPIHIILNEYNTRKVQEELMKSQVMCNSCFDEKLGAECTQFTPCFHVFCKECVSCYFETQIKENRIFSLGCLETKCESPASQAQIKEHIDEVLFEKYDKLLLEASLVVLTDIVYCPRKFCNYPVTREPNEKLAICPECKYPFCVLCKMTYHGIEKCKFASGEKRALVLAYQNGDAKQREELELRYGHRQLQALLFDELSTQWISSNSKNCPNCSSPIEKNDGCNKMTCTKCGIFFCWVCGTCLSQDRPYDHFSNRTSKCFNLLFEGANVVDEEFDALLEEEEFDEQF</sequence>
<dbReference type="Gene3D" id="3.10.110.10">
    <property type="entry name" value="Ubiquitin Conjugating Enzyme"/>
    <property type="match status" value="1"/>
</dbReference>
<dbReference type="EC" id="2.3.2.31" evidence="4"/>
<feature type="region of interest" description="Disordered" evidence="15">
    <location>
        <begin position="235"/>
        <end position="273"/>
    </location>
</feature>
<keyword evidence="10" id="KW-0833">Ubl conjugation pathway</keyword>
<dbReference type="SMART" id="SM00647">
    <property type="entry name" value="IBR"/>
    <property type="match status" value="2"/>
</dbReference>
<evidence type="ECO:0000256" key="2">
    <source>
        <dbReference type="ARBA" id="ARBA00004167"/>
    </source>
</evidence>
<evidence type="ECO:0000259" key="16">
    <source>
        <dbReference type="SMART" id="SM00591"/>
    </source>
</evidence>
<comment type="pathway">
    <text evidence="3">Protein modification; protein ubiquitination.</text>
</comment>
<keyword evidence="5" id="KW-0808">Transferase</keyword>
<dbReference type="GO" id="GO:0061630">
    <property type="term" value="F:ubiquitin protein ligase activity"/>
    <property type="evidence" value="ECO:0007669"/>
    <property type="project" value="UniProtKB-EC"/>
</dbReference>
<feature type="compositionally biased region" description="Polar residues" evidence="15">
    <location>
        <begin position="249"/>
        <end position="268"/>
    </location>
</feature>
<dbReference type="SMART" id="SM00591">
    <property type="entry name" value="RWD"/>
    <property type="match status" value="1"/>
</dbReference>